<evidence type="ECO:0000256" key="1">
    <source>
        <dbReference type="SAM" id="MobiDB-lite"/>
    </source>
</evidence>
<feature type="region of interest" description="Disordered" evidence="1">
    <location>
        <begin position="102"/>
        <end position="127"/>
    </location>
</feature>
<protein>
    <submittedName>
        <fullName evidence="2">Uncharacterized protein</fullName>
    </submittedName>
</protein>
<name>A0A8X6WXX0_9ARAC</name>
<dbReference type="AlphaFoldDB" id="A0A8X6WXX0"/>
<gene>
    <name evidence="2" type="ORF">TNIN_232841</name>
</gene>
<dbReference type="EMBL" id="BMAV01003639">
    <property type="protein sequence ID" value="GFY43374.1"/>
    <property type="molecule type" value="Genomic_DNA"/>
</dbReference>
<sequence length="127" mass="14641">MGIGFQYPWASNTLIIPYFMSTYVIYTQCASKFREIRKYDLRITRQAIIWFRRSSCETFGWYSNPTTVTQTGRAILDYLVSRNVYLIGTAMTNRLDGVTGSFPQNTDMERGSPVSRRHDDGKACLVK</sequence>
<comment type="caution">
    <text evidence="2">The sequence shown here is derived from an EMBL/GenBank/DDBJ whole genome shotgun (WGS) entry which is preliminary data.</text>
</comment>
<evidence type="ECO:0000313" key="2">
    <source>
        <dbReference type="EMBL" id="GFY43374.1"/>
    </source>
</evidence>
<dbReference type="Proteomes" id="UP000886998">
    <property type="component" value="Unassembled WGS sequence"/>
</dbReference>
<organism evidence="2 3">
    <name type="scientific">Trichonephila inaurata madagascariensis</name>
    <dbReference type="NCBI Taxonomy" id="2747483"/>
    <lineage>
        <taxon>Eukaryota</taxon>
        <taxon>Metazoa</taxon>
        <taxon>Ecdysozoa</taxon>
        <taxon>Arthropoda</taxon>
        <taxon>Chelicerata</taxon>
        <taxon>Arachnida</taxon>
        <taxon>Araneae</taxon>
        <taxon>Araneomorphae</taxon>
        <taxon>Entelegynae</taxon>
        <taxon>Araneoidea</taxon>
        <taxon>Nephilidae</taxon>
        <taxon>Trichonephila</taxon>
        <taxon>Trichonephila inaurata</taxon>
    </lineage>
</organism>
<keyword evidence="3" id="KW-1185">Reference proteome</keyword>
<reference evidence="2" key="1">
    <citation type="submission" date="2020-08" db="EMBL/GenBank/DDBJ databases">
        <title>Multicomponent nature underlies the extraordinary mechanical properties of spider dragline silk.</title>
        <authorList>
            <person name="Kono N."/>
            <person name="Nakamura H."/>
            <person name="Mori M."/>
            <person name="Yoshida Y."/>
            <person name="Ohtoshi R."/>
            <person name="Malay A.D."/>
            <person name="Moran D.A.P."/>
            <person name="Tomita M."/>
            <person name="Numata K."/>
            <person name="Arakawa K."/>
        </authorList>
    </citation>
    <scope>NUCLEOTIDE SEQUENCE</scope>
</reference>
<feature type="compositionally biased region" description="Basic and acidic residues" evidence="1">
    <location>
        <begin position="116"/>
        <end position="127"/>
    </location>
</feature>
<accession>A0A8X6WXX0</accession>
<evidence type="ECO:0000313" key="3">
    <source>
        <dbReference type="Proteomes" id="UP000886998"/>
    </source>
</evidence>
<proteinExistence type="predicted"/>